<protein>
    <submittedName>
        <fullName evidence="1">Uncharacterized protein</fullName>
    </submittedName>
</protein>
<organism evidence="1 2">
    <name type="scientific">Candidatus Nitrobium versatile</name>
    <dbReference type="NCBI Taxonomy" id="2884831"/>
    <lineage>
        <taxon>Bacteria</taxon>
        <taxon>Pseudomonadati</taxon>
        <taxon>Nitrospirota</taxon>
        <taxon>Nitrospiria</taxon>
        <taxon>Nitrospirales</taxon>
        <taxon>Nitrospiraceae</taxon>
        <taxon>Candidatus Nitrobium</taxon>
    </lineage>
</organism>
<gene>
    <name evidence="1" type="ORF">K8I29_12930</name>
</gene>
<dbReference type="EMBL" id="JAIOIV010000105">
    <property type="protein sequence ID" value="MBZ0157102.1"/>
    <property type="molecule type" value="Genomic_DNA"/>
</dbReference>
<reference evidence="1" key="2">
    <citation type="submission" date="2021-08" db="EMBL/GenBank/DDBJ databases">
        <authorList>
            <person name="Dalcin Martins P."/>
        </authorList>
    </citation>
    <scope>NUCLEOTIDE SEQUENCE</scope>
    <source>
        <strain evidence="1">MAG_39</strain>
    </source>
</reference>
<dbReference type="AlphaFoldDB" id="A0A953JBU4"/>
<name>A0A953JBU4_9BACT</name>
<evidence type="ECO:0000313" key="2">
    <source>
        <dbReference type="Proteomes" id="UP000705867"/>
    </source>
</evidence>
<proteinExistence type="predicted"/>
<evidence type="ECO:0000313" key="1">
    <source>
        <dbReference type="EMBL" id="MBZ0157102.1"/>
    </source>
</evidence>
<sequence length="55" mass="6527">MMCPELKEWTCEISGIEPERIECIDECCCYSTRWDTCKVYIAQFFIHEQLMVEAA</sequence>
<comment type="caution">
    <text evidence="1">The sequence shown here is derived from an EMBL/GenBank/DDBJ whole genome shotgun (WGS) entry which is preliminary data.</text>
</comment>
<accession>A0A953JBU4</accession>
<reference evidence="1" key="1">
    <citation type="journal article" date="2021" name="bioRxiv">
        <title>Unraveling nitrogen, sulfur and carbon metabolic pathways and microbial community transcriptional responses to substrate deprivation and toxicity stresses in a bioreactor mimicking anoxic brackish coastal sediment conditions.</title>
        <authorList>
            <person name="Martins P.D."/>
            <person name="Echeveste M.J."/>
            <person name="Arshad A."/>
            <person name="Kurth J."/>
            <person name="Ouboter H."/>
            <person name="Jetten M.S.M."/>
            <person name="Welte C.U."/>
        </authorList>
    </citation>
    <scope>NUCLEOTIDE SEQUENCE</scope>
    <source>
        <strain evidence="1">MAG_39</strain>
    </source>
</reference>
<dbReference type="Proteomes" id="UP000705867">
    <property type="component" value="Unassembled WGS sequence"/>
</dbReference>